<proteinExistence type="predicted"/>
<dbReference type="EMBL" id="JAUSQX010000001">
    <property type="protein sequence ID" value="MDP9806194.1"/>
    <property type="molecule type" value="Genomic_DNA"/>
</dbReference>
<dbReference type="Pfam" id="PF11662">
    <property type="entry name" value="DUF3263"/>
    <property type="match status" value="1"/>
</dbReference>
<accession>A0ABT9NFM8</accession>
<dbReference type="RefSeq" id="WP_307682429.1">
    <property type="nucleotide sequence ID" value="NZ_JAUSQX010000001.1"/>
</dbReference>
<name>A0ABT9NFM8_9ACTO</name>
<sequence length="86" mass="10433">MSESEKMEELTEFEASVLEFERAWWRYGATRDQAIRRAMQMSPIRYHLLLTHLLDSEHFWRADPALVDRLRRLREERLAERGGRTQ</sequence>
<organism evidence="1 2">
    <name type="scientific">Trueperella bonasi</name>
    <dbReference type="NCBI Taxonomy" id="312286"/>
    <lineage>
        <taxon>Bacteria</taxon>
        <taxon>Bacillati</taxon>
        <taxon>Actinomycetota</taxon>
        <taxon>Actinomycetes</taxon>
        <taxon>Actinomycetales</taxon>
        <taxon>Actinomycetaceae</taxon>
        <taxon>Trueperella</taxon>
    </lineage>
</organism>
<keyword evidence="2" id="KW-1185">Reference proteome</keyword>
<evidence type="ECO:0008006" key="3">
    <source>
        <dbReference type="Google" id="ProtNLM"/>
    </source>
</evidence>
<dbReference type="Proteomes" id="UP001243212">
    <property type="component" value="Unassembled WGS sequence"/>
</dbReference>
<comment type="caution">
    <text evidence="1">The sequence shown here is derived from an EMBL/GenBank/DDBJ whole genome shotgun (WGS) entry which is preliminary data.</text>
</comment>
<evidence type="ECO:0000313" key="2">
    <source>
        <dbReference type="Proteomes" id="UP001243212"/>
    </source>
</evidence>
<gene>
    <name evidence="1" type="ORF">J2S70_000776</name>
</gene>
<dbReference type="InterPro" id="IPR021678">
    <property type="entry name" value="DUF3263"/>
</dbReference>
<evidence type="ECO:0000313" key="1">
    <source>
        <dbReference type="EMBL" id="MDP9806194.1"/>
    </source>
</evidence>
<protein>
    <recommendedName>
        <fullName evidence="3">DUF3263 domain-containing protein</fullName>
    </recommendedName>
</protein>
<reference evidence="1 2" key="1">
    <citation type="submission" date="2023-07" db="EMBL/GenBank/DDBJ databases">
        <title>Sequencing the genomes of 1000 actinobacteria strains.</title>
        <authorList>
            <person name="Klenk H.-P."/>
        </authorList>
    </citation>
    <scope>NUCLEOTIDE SEQUENCE [LARGE SCALE GENOMIC DNA]</scope>
    <source>
        <strain evidence="1 2">DSM 17163</strain>
    </source>
</reference>